<organism evidence="9 10">
    <name type="scientific">Aequorivita viscosa</name>
    <dbReference type="NCBI Taxonomy" id="797419"/>
    <lineage>
        <taxon>Bacteria</taxon>
        <taxon>Pseudomonadati</taxon>
        <taxon>Bacteroidota</taxon>
        <taxon>Flavobacteriia</taxon>
        <taxon>Flavobacteriales</taxon>
        <taxon>Flavobacteriaceae</taxon>
        <taxon>Aequorivita</taxon>
    </lineage>
</organism>
<dbReference type="GO" id="GO:0016020">
    <property type="term" value="C:membrane"/>
    <property type="evidence" value="ECO:0007669"/>
    <property type="project" value="UniProtKB-SubCell"/>
</dbReference>
<dbReference type="InterPro" id="IPR035952">
    <property type="entry name" value="Rhomboid-like_sf"/>
</dbReference>
<dbReference type="AlphaFoldDB" id="A0A1M6HSJ7"/>
<dbReference type="PANTHER" id="PTHR43731">
    <property type="entry name" value="RHOMBOID PROTEASE"/>
    <property type="match status" value="1"/>
</dbReference>
<evidence type="ECO:0000256" key="3">
    <source>
        <dbReference type="ARBA" id="ARBA00022692"/>
    </source>
</evidence>
<dbReference type="OrthoDB" id="9807874at2"/>
<proteinExistence type="inferred from homology"/>
<feature type="domain" description="Peptidase S54 rhomboid" evidence="8">
    <location>
        <begin position="43"/>
        <end position="111"/>
    </location>
</feature>
<feature type="transmembrane region" description="Helical" evidence="7">
    <location>
        <begin position="84"/>
        <end position="107"/>
    </location>
</feature>
<dbReference type="Proteomes" id="UP000184172">
    <property type="component" value="Unassembled WGS sequence"/>
</dbReference>
<dbReference type="SUPFAM" id="SSF144091">
    <property type="entry name" value="Rhomboid-like"/>
    <property type="match status" value="1"/>
</dbReference>
<dbReference type="PANTHER" id="PTHR43731:SF14">
    <property type="entry name" value="PRESENILIN-ASSOCIATED RHOMBOID-LIKE PROTEIN, MITOCHONDRIAL"/>
    <property type="match status" value="1"/>
</dbReference>
<comment type="subcellular location">
    <subcellularLocation>
        <location evidence="1">Membrane</location>
        <topology evidence="1">Multi-pass membrane protein</topology>
    </subcellularLocation>
</comment>
<dbReference type="Pfam" id="PF01694">
    <property type="entry name" value="Rhomboid"/>
    <property type="match status" value="2"/>
</dbReference>
<evidence type="ECO:0000256" key="7">
    <source>
        <dbReference type="SAM" id="Phobius"/>
    </source>
</evidence>
<evidence type="ECO:0000256" key="1">
    <source>
        <dbReference type="ARBA" id="ARBA00004141"/>
    </source>
</evidence>
<keyword evidence="5 7" id="KW-1133">Transmembrane helix</keyword>
<evidence type="ECO:0000313" key="9">
    <source>
        <dbReference type="EMBL" id="SHJ25179.1"/>
    </source>
</evidence>
<evidence type="ECO:0000256" key="4">
    <source>
        <dbReference type="ARBA" id="ARBA00022801"/>
    </source>
</evidence>
<evidence type="ECO:0000313" key="10">
    <source>
        <dbReference type="Proteomes" id="UP000184172"/>
    </source>
</evidence>
<feature type="transmembrane region" description="Helical" evidence="7">
    <location>
        <begin position="165"/>
        <end position="188"/>
    </location>
</feature>
<sequence>MGRISETIKVLIVINVLFFVGTLTTGEVSERLFALYYFENPNFQFWQPLTSMFMHGGLMHILFNMYALWAFGSPLEINWGRNKFLFLYFSAGLGSVLIYTLVNYYFVHSGFNAIESLGYSNSDVWSLFHNTLSPGSYREIPGVDTDLLRRSFSAWNVPAVGASGAIYGVLVAFGIMFPNVELMLIFLPIPIKAKYFIPALILIDLYLGVTGAATGIAHFAHLGGALFGFIIAYYWKKNSFDNHRWN</sequence>
<keyword evidence="10" id="KW-1185">Reference proteome</keyword>
<feature type="transmembrane region" description="Helical" evidence="7">
    <location>
        <begin position="219"/>
        <end position="235"/>
    </location>
</feature>
<keyword evidence="6 7" id="KW-0472">Membrane</keyword>
<dbReference type="STRING" id="797419.SAMN05216556_11362"/>
<keyword evidence="4" id="KW-0378">Hydrolase</keyword>
<accession>A0A1M6HSJ7</accession>
<evidence type="ECO:0000256" key="2">
    <source>
        <dbReference type="ARBA" id="ARBA00009045"/>
    </source>
</evidence>
<dbReference type="Gene3D" id="1.20.1540.10">
    <property type="entry name" value="Rhomboid-like"/>
    <property type="match status" value="1"/>
</dbReference>
<evidence type="ECO:0000256" key="6">
    <source>
        <dbReference type="ARBA" id="ARBA00023136"/>
    </source>
</evidence>
<reference evidence="10" key="1">
    <citation type="submission" date="2016-11" db="EMBL/GenBank/DDBJ databases">
        <authorList>
            <person name="Varghese N."/>
            <person name="Submissions S."/>
        </authorList>
    </citation>
    <scope>NUCLEOTIDE SEQUENCE [LARGE SCALE GENOMIC DNA]</scope>
    <source>
        <strain evidence="10">DSM 26349</strain>
    </source>
</reference>
<feature type="transmembrane region" description="Helical" evidence="7">
    <location>
        <begin position="7"/>
        <end position="25"/>
    </location>
</feature>
<dbReference type="EMBL" id="FQYV01000012">
    <property type="protein sequence ID" value="SHJ25179.1"/>
    <property type="molecule type" value="Genomic_DNA"/>
</dbReference>
<feature type="domain" description="Peptidase S54 rhomboid" evidence="8">
    <location>
        <begin position="153"/>
        <end position="234"/>
    </location>
</feature>
<comment type="similarity">
    <text evidence="2">Belongs to the peptidase S54 family.</text>
</comment>
<evidence type="ECO:0000259" key="8">
    <source>
        <dbReference type="Pfam" id="PF01694"/>
    </source>
</evidence>
<feature type="transmembrane region" description="Helical" evidence="7">
    <location>
        <begin position="45"/>
        <end position="72"/>
    </location>
</feature>
<dbReference type="InterPro" id="IPR022764">
    <property type="entry name" value="Peptidase_S54_rhomboid_dom"/>
</dbReference>
<dbReference type="InterPro" id="IPR050925">
    <property type="entry name" value="Rhomboid_protease_S54"/>
</dbReference>
<keyword evidence="3 7" id="KW-0812">Transmembrane</keyword>
<gene>
    <name evidence="9" type="ORF">SAMN04487908_11242</name>
</gene>
<dbReference type="GO" id="GO:0004252">
    <property type="term" value="F:serine-type endopeptidase activity"/>
    <property type="evidence" value="ECO:0007669"/>
    <property type="project" value="InterPro"/>
</dbReference>
<evidence type="ECO:0000256" key="5">
    <source>
        <dbReference type="ARBA" id="ARBA00022989"/>
    </source>
</evidence>
<dbReference type="RefSeq" id="WP_073218088.1">
    <property type="nucleotide sequence ID" value="NZ_FNNS01000013.1"/>
</dbReference>
<protein>
    <submittedName>
        <fullName evidence="9">Rhomboid family protein</fullName>
    </submittedName>
</protein>
<name>A0A1M6HSJ7_9FLAO</name>